<proteinExistence type="predicted"/>
<reference evidence="3 4" key="1">
    <citation type="submission" date="2019-06" db="EMBL/GenBank/DDBJ databases">
        <title>Whole genome shotgun sequence of Corynebacterium flavescens NBRC 14136.</title>
        <authorList>
            <person name="Hosoyama A."/>
            <person name="Uohara A."/>
            <person name="Ohji S."/>
            <person name="Ichikawa N."/>
        </authorList>
    </citation>
    <scope>NUCLEOTIDE SEQUENCE [LARGE SCALE GENOMIC DNA]</scope>
    <source>
        <strain evidence="3 4">NBRC 14136</strain>
    </source>
</reference>
<gene>
    <name evidence="3" type="ORF">CFL01nite_16560</name>
</gene>
<organism evidence="3 4">
    <name type="scientific">Corynebacterium flavescens</name>
    <dbReference type="NCBI Taxonomy" id="28028"/>
    <lineage>
        <taxon>Bacteria</taxon>
        <taxon>Bacillati</taxon>
        <taxon>Actinomycetota</taxon>
        <taxon>Actinomycetes</taxon>
        <taxon>Mycobacteriales</taxon>
        <taxon>Corynebacteriaceae</taxon>
        <taxon>Corynebacterium</taxon>
    </lineage>
</organism>
<feature type="signal peptide" evidence="2">
    <location>
        <begin position="1"/>
        <end position="29"/>
    </location>
</feature>
<dbReference type="AlphaFoldDB" id="A0AB73B8L7"/>
<name>A0AB73B8L7_CORFL</name>
<protein>
    <submittedName>
        <fullName evidence="3">Uncharacterized protein</fullName>
    </submittedName>
</protein>
<evidence type="ECO:0000313" key="3">
    <source>
        <dbReference type="EMBL" id="GEB98161.1"/>
    </source>
</evidence>
<comment type="caution">
    <text evidence="3">The sequence shown here is derived from an EMBL/GenBank/DDBJ whole genome shotgun (WGS) entry which is preliminary data.</text>
</comment>
<feature type="region of interest" description="Disordered" evidence="1">
    <location>
        <begin position="159"/>
        <end position="180"/>
    </location>
</feature>
<sequence>MRVRIPSFRLGFSVLAMATLLSGPVPALAYEPHNEGEDSCRVSYDRSQTHAWGSAAEEVYNIAQERKGALSEFGVLSPQQLQHAFDFYFGEERVANAIRSAQGPANKTQALTEYPWALSAESVKAPQRTAGPSEKQVLDYLGALSSEFLKLRVSAQPGLHPSNAAQAPTPAAGANPAAEQFPQGFPDYAAALDRAQDLGGSADKPCTQEPGQESQTTAQGGENAPAVPESFFGPLAAVFGGTAAATAAIASVWGSLDWTSILTALGSLI</sequence>
<feature type="chain" id="PRO_5044494313" evidence="2">
    <location>
        <begin position="30"/>
        <end position="269"/>
    </location>
</feature>
<keyword evidence="2" id="KW-0732">Signal</keyword>
<evidence type="ECO:0000256" key="2">
    <source>
        <dbReference type="SAM" id="SignalP"/>
    </source>
</evidence>
<dbReference type="EMBL" id="BJNB01000025">
    <property type="protein sequence ID" value="GEB98161.1"/>
    <property type="molecule type" value="Genomic_DNA"/>
</dbReference>
<evidence type="ECO:0000313" key="4">
    <source>
        <dbReference type="Proteomes" id="UP000315353"/>
    </source>
</evidence>
<dbReference type="Proteomes" id="UP000315353">
    <property type="component" value="Unassembled WGS sequence"/>
</dbReference>
<evidence type="ECO:0000256" key="1">
    <source>
        <dbReference type="SAM" id="MobiDB-lite"/>
    </source>
</evidence>
<feature type="compositionally biased region" description="Low complexity" evidence="1">
    <location>
        <begin position="164"/>
        <end position="178"/>
    </location>
</feature>
<feature type="compositionally biased region" description="Polar residues" evidence="1">
    <location>
        <begin position="209"/>
        <end position="220"/>
    </location>
</feature>
<accession>A0AB73B8L7</accession>
<feature type="region of interest" description="Disordered" evidence="1">
    <location>
        <begin position="198"/>
        <end position="226"/>
    </location>
</feature>